<dbReference type="RefSeq" id="WP_092220942.1">
    <property type="nucleotide sequence ID" value="NZ_FNJI01000007.1"/>
</dbReference>
<evidence type="ECO:0000259" key="2">
    <source>
        <dbReference type="Pfam" id="PF02775"/>
    </source>
</evidence>
<feature type="domain" description="Thiamine pyrophosphate enzyme TPP-binding" evidence="2">
    <location>
        <begin position="52"/>
        <end position="203"/>
    </location>
</feature>
<dbReference type="Proteomes" id="UP000199073">
    <property type="component" value="Unassembled WGS sequence"/>
</dbReference>
<dbReference type="InterPro" id="IPR011766">
    <property type="entry name" value="TPP_enzyme_TPP-bd"/>
</dbReference>
<evidence type="ECO:0000313" key="4">
    <source>
        <dbReference type="Proteomes" id="UP000199073"/>
    </source>
</evidence>
<dbReference type="PANTHER" id="PTHR48084:SF3">
    <property type="entry name" value="SUBUNIT OF PYRUVATE:FLAVODOXIN OXIDOREDUCTASE"/>
    <property type="match status" value="1"/>
</dbReference>
<dbReference type="AlphaFoldDB" id="A0A1H0N882"/>
<dbReference type="InterPro" id="IPR029061">
    <property type="entry name" value="THDP-binding"/>
</dbReference>
<dbReference type="EMBL" id="FNJI01000007">
    <property type="protein sequence ID" value="SDO88851.1"/>
    <property type="molecule type" value="Genomic_DNA"/>
</dbReference>
<keyword evidence="4" id="KW-1185">Reference proteome</keyword>
<dbReference type="GO" id="GO:0044281">
    <property type="term" value="P:small molecule metabolic process"/>
    <property type="evidence" value="ECO:0007669"/>
    <property type="project" value="UniProtKB-ARBA"/>
</dbReference>
<dbReference type="STRING" id="91360.SAMN05660330_01291"/>
<dbReference type="PANTHER" id="PTHR48084">
    <property type="entry name" value="2-OXOGLUTARATE OXIDOREDUCTASE SUBUNIT KORB-RELATED"/>
    <property type="match status" value="1"/>
</dbReference>
<accession>A0A1H0N882</accession>
<organism evidence="3 4">
    <name type="scientific">Desulforhopalus singaporensis</name>
    <dbReference type="NCBI Taxonomy" id="91360"/>
    <lineage>
        <taxon>Bacteria</taxon>
        <taxon>Pseudomonadati</taxon>
        <taxon>Thermodesulfobacteriota</taxon>
        <taxon>Desulfobulbia</taxon>
        <taxon>Desulfobulbales</taxon>
        <taxon>Desulfocapsaceae</taxon>
        <taxon>Desulforhopalus</taxon>
    </lineage>
</organism>
<protein>
    <submittedName>
        <fullName evidence="3">2-oxoglutarate ferredoxin oxidoreductase subunit beta</fullName>
    </submittedName>
</protein>
<dbReference type="GO" id="GO:0016625">
    <property type="term" value="F:oxidoreductase activity, acting on the aldehyde or oxo group of donors, iron-sulfur protein as acceptor"/>
    <property type="evidence" value="ECO:0007669"/>
    <property type="project" value="UniProtKB-ARBA"/>
</dbReference>
<keyword evidence="1" id="KW-0560">Oxidoreductase</keyword>
<dbReference type="OrthoDB" id="9775140at2"/>
<reference evidence="3 4" key="1">
    <citation type="submission" date="2016-10" db="EMBL/GenBank/DDBJ databases">
        <authorList>
            <person name="de Groot N.N."/>
        </authorList>
    </citation>
    <scope>NUCLEOTIDE SEQUENCE [LARGE SCALE GENOMIC DNA]</scope>
    <source>
        <strain evidence="3 4">DSM 12130</strain>
    </source>
</reference>
<dbReference type="Gene3D" id="3.40.50.970">
    <property type="match status" value="1"/>
</dbReference>
<dbReference type="InterPro" id="IPR051457">
    <property type="entry name" value="2-oxoacid:Fd_oxidoreductase"/>
</dbReference>
<evidence type="ECO:0000313" key="3">
    <source>
        <dbReference type="EMBL" id="SDO88851.1"/>
    </source>
</evidence>
<dbReference type="SUPFAM" id="SSF52518">
    <property type="entry name" value="Thiamin diphosphate-binding fold (THDP-binding)"/>
    <property type="match status" value="1"/>
</dbReference>
<dbReference type="GO" id="GO:0045333">
    <property type="term" value="P:cellular respiration"/>
    <property type="evidence" value="ECO:0007669"/>
    <property type="project" value="UniProtKB-ARBA"/>
</dbReference>
<dbReference type="Pfam" id="PF02775">
    <property type="entry name" value="TPP_enzyme_C"/>
    <property type="match status" value="1"/>
</dbReference>
<name>A0A1H0N882_9BACT</name>
<evidence type="ECO:0000256" key="1">
    <source>
        <dbReference type="ARBA" id="ARBA00023002"/>
    </source>
</evidence>
<sequence>MKTFREEKNFSWCPGCGHGIVARLCAELIEENNLRDRTCCVVGIGCGGFHHHYMEIDALEAAHGRSIPVATGYKLGLPDNFVYTLQGDGDCASIGLAELMHAANRGTPITVIMVNNGVFGMTGGQMSPETLISQKTPTCPFGRDAKLHGNPLKVSEMMQEMDGVAYLARLSVATPTLVRKAKKGLAQAFKAQEEKLGFSFVEILSPCPTGWNMKVVDSYQRLAKEVAEILPVKEFINKVGGES</sequence>
<proteinExistence type="predicted"/>
<gene>
    <name evidence="3" type="ORF">SAMN05660330_01291</name>
</gene>
<dbReference type="GO" id="GO:0030976">
    <property type="term" value="F:thiamine pyrophosphate binding"/>
    <property type="evidence" value="ECO:0007669"/>
    <property type="project" value="InterPro"/>
</dbReference>